<comment type="caution">
    <text evidence="2">The sequence shown here is derived from an EMBL/GenBank/DDBJ whole genome shotgun (WGS) entry which is preliminary data.</text>
</comment>
<keyword evidence="3" id="KW-1185">Reference proteome</keyword>
<protein>
    <submittedName>
        <fullName evidence="2">ERC protein 2</fullName>
    </submittedName>
</protein>
<accession>A0A8X6SDC7</accession>
<gene>
    <name evidence="2" type="primary">Erc2_0</name>
    <name evidence="2" type="ORF">TNCV_1530141</name>
</gene>
<reference evidence="2" key="1">
    <citation type="submission" date="2020-08" db="EMBL/GenBank/DDBJ databases">
        <title>Multicomponent nature underlies the extraordinary mechanical properties of spider dragline silk.</title>
        <authorList>
            <person name="Kono N."/>
            <person name="Nakamura H."/>
            <person name="Mori M."/>
            <person name="Yoshida Y."/>
            <person name="Ohtoshi R."/>
            <person name="Malay A.D."/>
            <person name="Moran D.A.P."/>
            <person name="Tomita M."/>
            <person name="Numata K."/>
            <person name="Arakawa K."/>
        </authorList>
    </citation>
    <scope>NUCLEOTIDE SEQUENCE</scope>
</reference>
<evidence type="ECO:0000313" key="3">
    <source>
        <dbReference type="Proteomes" id="UP000887159"/>
    </source>
</evidence>
<dbReference type="AlphaFoldDB" id="A0A8X6SDC7"/>
<name>A0A8X6SDC7_TRICX</name>
<dbReference type="EMBL" id="BMAU01021308">
    <property type="protein sequence ID" value="GFY11822.1"/>
    <property type="molecule type" value="Genomic_DNA"/>
</dbReference>
<proteinExistence type="predicted"/>
<evidence type="ECO:0000256" key="1">
    <source>
        <dbReference type="SAM" id="MobiDB-lite"/>
    </source>
</evidence>
<dbReference type="Proteomes" id="UP000887159">
    <property type="component" value="Unassembled WGS sequence"/>
</dbReference>
<feature type="region of interest" description="Disordered" evidence="1">
    <location>
        <begin position="37"/>
        <end position="68"/>
    </location>
</feature>
<evidence type="ECO:0000313" key="2">
    <source>
        <dbReference type="EMBL" id="GFY11822.1"/>
    </source>
</evidence>
<organism evidence="2 3">
    <name type="scientific">Trichonephila clavipes</name>
    <name type="common">Golden silk orbweaver</name>
    <name type="synonym">Nephila clavipes</name>
    <dbReference type="NCBI Taxonomy" id="2585209"/>
    <lineage>
        <taxon>Eukaryota</taxon>
        <taxon>Metazoa</taxon>
        <taxon>Ecdysozoa</taxon>
        <taxon>Arthropoda</taxon>
        <taxon>Chelicerata</taxon>
        <taxon>Arachnida</taxon>
        <taxon>Araneae</taxon>
        <taxon>Araneomorphae</taxon>
        <taxon>Entelegynae</taxon>
        <taxon>Araneoidea</taxon>
        <taxon>Nephilidae</taxon>
        <taxon>Trichonephila</taxon>
    </lineage>
</organism>
<sequence length="178" mass="20258">MDPDNKSEWKYFFTLEKSPSSDESQFHKSLERVDIAASRHAARSRDRSLESSSFYGTRNRDDVPMPDPYKGATRETILDGLPDSYRSLTQLQRGTNPIMDNRCSVTRPQTVSCRVSPPSNQHIAIASTKSERAFIRRRNKSQLCPPMSPSVTPLMLQIMVVWSQWNARYGEICSGPVM</sequence>